<dbReference type="SMART" id="SM00026">
    <property type="entry name" value="EPEND"/>
    <property type="match status" value="1"/>
</dbReference>
<dbReference type="InterPro" id="IPR001299">
    <property type="entry name" value="Ependymin"/>
</dbReference>
<dbReference type="Ensembl" id="ENSPNAT00000047975.1">
    <property type="protein sequence ID" value="ENSPNAP00000051812.1"/>
    <property type="gene ID" value="ENSPNAG00000025130.2"/>
</dbReference>
<protein>
    <submittedName>
        <fullName evidence="2">Uncharacterized protein</fullName>
    </submittedName>
</protein>
<reference evidence="2" key="3">
    <citation type="submission" date="2025-09" db="UniProtKB">
        <authorList>
            <consortium name="Ensembl"/>
        </authorList>
    </citation>
    <scope>IDENTIFICATION</scope>
</reference>
<organism evidence="2 3">
    <name type="scientific">Pygocentrus nattereri</name>
    <name type="common">Red-bellied piranha</name>
    <dbReference type="NCBI Taxonomy" id="42514"/>
    <lineage>
        <taxon>Eukaryota</taxon>
        <taxon>Metazoa</taxon>
        <taxon>Chordata</taxon>
        <taxon>Craniata</taxon>
        <taxon>Vertebrata</taxon>
        <taxon>Euteleostomi</taxon>
        <taxon>Actinopterygii</taxon>
        <taxon>Neopterygii</taxon>
        <taxon>Teleostei</taxon>
        <taxon>Ostariophysi</taxon>
        <taxon>Characiformes</taxon>
        <taxon>Characoidei</taxon>
        <taxon>Pygocentrus</taxon>
    </lineage>
</organism>
<proteinExistence type="inferred from homology"/>
<evidence type="ECO:0000313" key="2">
    <source>
        <dbReference type="Ensembl" id="ENSPNAP00000051812.1"/>
    </source>
</evidence>
<accession>A0AAR2JNF0</accession>
<dbReference type="PANTHER" id="PTHR10697:SF5">
    <property type="entry name" value="EPENDYMIN-RELATED"/>
    <property type="match status" value="1"/>
</dbReference>
<evidence type="ECO:0000256" key="1">
    <source>
        <dbReference type="ARBA" id="ARBA00010771"/>
    </source>
</evidence>
<dbReference type="Proteomes" id="UP001501920">
    <property type="component" value="Chromosome 3"/>
</dbReference>
<evidence type="ECO:0000313" key="3">
    <source>
        <dbReference type="Proteomes" id="UP001501920"/>
    </source>
</evidence>
<reference evidence="2 3" key="1">
    <citation type="submission" date="2020-10" db="EMBL/GenBank/DDBJ databases">
        <title>Pygocentrus nattereri (red-bellied piranha) genome, fPygNat1, primary haplotype.</title>
        <authorList>
            <person name="Myers G."/>
            <person name="Meyer A."/>
            <person name="Karagic N."/>
            <person name="Pippel M."/>
            <person name="Winkler S."/>
            <person name="Tracey A."/>
            <person name="Wood J."/>
            <person name="Formenti G."/>
            <person name="Howe K."/>
            <person name="Fedrigo O."/>
            <person name="Jarvis E.D."/>
        </authorList>
    </citation>
    <scope>NUCLEOTIDE SEQUENCE [LARGE SCALE GENOMIC DNA]</scope>
</reference>
<dbReference type="Pfam" id="PF00811">
    <property type="entry name" value="Ependymin"/>
    <property type="match status" value="1"/>
</dbReference>
<dbReference type="GO" id="GO:0005576">
    <property type="term" value="C:extracellular region"/>
    <property type="evidence" value="ECO:0007669"/>
    <property type="project" value="InterPro"/>
</dbReference>
<comment type="similarity">
    <text evidence="1">Belongs to the ependymin family.</text>
</comment>
<dbReference type="GO" id="GO:0005764">
    <property type="term" value="C:lysosome"/>
    <property type="evidence" value="ECO:0007669"/>
    <property type="project" value="TreeGrafter"/>
</dbReference>
<dbReference type="GO" id="GO:0007160">
    <property type="term" value="P:cell-matrix adhesion"/>
    <property type="evidence" value="ECO:0007669"/>
    <property type="project" value="InterPro"/>
</dbReference>
<dbReference type="GeneTree" id="ENSGT00940000164430"/>
<dbReference type="AlphaFoldDB" id="A0AAR2JNF0"/>
<dbReference type="PRINTS" id="PR00317">
    <property type="entry name" value="EPENDYMIN"/>
</dbReference>
<reference evidence="2" key="2">
    <citation type="submission" date="2025-08" db="UniProtKB">
        <authorList>
            <consortium name="Ensembl"/>
        </authorList>
    </citation>
    <scope>IDENTIFICATION</scope>
</reference>
<sequence length="204" mass="23400">CVSVSPPLLVGSITGQDGILMSAGQYAYDAVSEQIRFNDYGTYKNRTFSFDFLMQFKQGIVYEIDSTRSTCKKFAMKSSFHPMRIPTNAKFLSEIILGTTSIPQMGLQITTWEGEDAETKGRNAGYKELVCHTSEQTVQSCMYSFSGLMHIKATHCCIFFIWVHFLTVRCGGHCSYRWSSLMMFHFERPFNHRFVMDELHTIKK</sequence>
<keyword evidence="3" id="KW-1185">Reference proteome</keyword>
<name>A0AAR2JNF0_PYGNA</name>
<dbReference type="PANTHER" id="PTHR10697">
    <property type="entry name" value="MAMMALIAN EPENDYMIN-RELATED PROTEIN 1"/>
    <property type="match status" value="1"/>
</dbReference>
<dbReference type="GO" id="GO:0005509">
    <property type="term" value="F:calcium ion binding"/>
    <property type="evidence" value="ECO:0007669"/>
    <property type="project" value="InterPro"/>
</dbReference>